<accession>A0ABQ2Y3D4</accession>
<evidence type="ECO:0000259" key="13">
    <source>
        <dbReference type="Pfam" id="PF04565"/>
    </source>
</evidence>
<evidence type="ECO:0000259" key="11">
    <source>
        <dbReference type="Pfam" id="PF04561"/>
    </source>
</evidence>
<comment type="function">
    <text evidence="6 8">DNA-dependent RNA polymerase catalyzes the transcription of DNA into RNA using the four ribonucleoside triphosphates as substrates.</text>
</comment>
<dbReference type="EC" id="2.7.7.6" evidence="6 8"/>
<dbReference type="Gene3D" id="3.90.1110.10">
    <property type="entry name" value="RNA polymerase Rpb2, domain 2"/>
    <property type="match status" value="1"/>
</dbReference>
<evidence type="ECO:0000256" key="7">
    <source>
        <dbReference type="RuleBase" id="RU000434"/>
    </source>
</evidence>
<dbReference type="InterPro" id="IPR019462">
    <property type="entry name" value="DNA-dir_RNA_pol_bsu_external_1"/>
</dbReference>
<evidence type="ECO:0000259" key="9">
    <source>
        <dbReference type="Pfam" id="PF00562"/>
    </source>
</evidence>
<dbReference type="InterPro" id="IPR007645">
    <property type="entry name" value="RNA_pol_Rpb2_3"/>
</dbReference>
<dbReference type="HAMAP" id="MF_01321">
    <property type="entry name" value="RNApol_bact_RpoB"/>
    <property type="match status" value="1"/>
</dbReference>
<reference evidence="16" key="1">
    <citation type="journal article" date="2019" name="Int. J. Syst. Evol. Microbiol.">
        <title>The Global Catalogue of Microorganisms (GCM) 10K type strain sequencing project: providing services to taxonomists for standard genome sequencing and annotation.</title>
        <authorList>
            <consortium name="The Broad Institute Genomics Platform"/>
            <consortium name="The Broad Institute Genome Sequencing Center for Infectious Disease"/>
            <person name="Wu L."/>
            <person name="Ma J."/>
        </authorList>
    </citation>
    <scope>NUCLEOTIDE SEQUENCE [LARGE SCALE GENOMIC DNA]</scope>
    <source>
        <strain evidence="16">KCTC 23917</strain>
    </source>
</reference>
<dbReference type="PANTHER" id="PTHR20856">
    <property type="entry name" value="DNA-DIRECTED RNA POLYMERASE I SUBUNIT 2"/>
    <property type="match status" value="1"/>
</dbReference>
<dbReference type="InterPro" id="IPR007644">
    <property type="entry name" value="RNA_pol_bsu_protrusion"/>
</dbReference>
<evidence type="ECO:0000313" key="15">
    <source>
        <dbReference type="EMBL" id="GGX53810.1"/>
    </source>
</evidence>
<evidence type="ECO:0000256" key="8">
    <source>
        <dbReference type="RuleBase" id="RU363031"/>
    </source>
</evidence>
<dbReference type="Pfam" id="PF10385">
    <property type="entry name" value="RNA_pol_Rpb2_45"/>
    <property type="match status" value="1"/>
</dbReference>
<evidence type="ECO:0000259" key="10">
    <source>
        <dbReference type="Pfam" id="PF04560"/>
    </source>
</evidence>
<dbReference type="Gene3D" id="2.40.50.100">
    <property type="match status" value="1"/>
</dbReference>
<evidence type="ECO:0000256" key="6">
    <source>
        <dbReference type="HAMAP-Rule" id="MF_01321"/>
    </source>
</evidence>
<dbReference type="InterPro" id="IPR037033">
    <property type="entry name" value="DNA-dir_RNAP_su2_hyb_sf"/>
</dbReference>
<comment type="subunit">
    <text evidence="6 8">The RNAP catalytic core consists of 2 alpha, 1 beta, 1 beta' and 1 omega subunit. When a sigma factor is associated with the core the holoenzyme is formed, which can initiate transcription.</text>
</comment>
<evidence type="ECO:0000256" key="5">
    <source>
        <dbReference type="ARBA" id="ARBA00048552"/>
    </source>
</evidence>
<dbReference type="InterPro" id="IPR015712">
    <property type="entry name" value="DNA-dir_RNA_pol_su2"/>
</dbReference>
<evidence type="ECO:0000256" key="2">
    <source>
        <dbReference type="ARBA" id="ARBA00022679"/>
    </source>
</evidence>
<feature type="domain" description="DNA-directed RNA polymerase beta subunit external 1" evidence="14">
    <location>
        <begin position="597"/>
        <end position="662"/>
    </location>
</feature>
<sequence>MHYSFTEKKRIRKSFAKRANVHNVPFLLATQIESYKNFLQEDRAFAERKNEGLQSAFTSIFPIVSHNGFARLEFLSYVLGDPAFDVKECQLRGLTFAAPLRAKVRLVILDKESPTKPVIKEMKEQEVYMGELPLMTTTGSFVINGTERVIVSQLHRSPGVFFEHDRGKTHSSGKLLFSARIIPYRGSWLDFEFDPKDILYFRIDRRRKMPVTILLRAIGMNNEQILANFFNFDNFSLHSEGAEMEFVAERLRGEVARFDITDKSGKVIVAKDKRINAKHVREIEAGGVKHISVPEEYLLGRVLAKNIVDPDTGEVVASANDELTEELLSSLRRAGIRDIQTLYTNDLDQGAYISQTLRMDDTADQMAARVAIYRMMRPGEPPTEESVEALFNGLFYSEDRYDLSAVGRMKFNRRIGRDELTGAMTLSNEDILAVIKILVELRNGRGEVDDIDHLGNRRVRCVGELAENQFRAGLVRVERAVKERLGQAESDNLMPHDLINSKPISAAIREFFGSSQLSQFMDQTNPLSEITHKRRISALGPGGLTRERAGFEVRDVHPTHYGRVCPIETPEGPNIGLINSLALYSRLNEYGFLETPYRKVIDKKITNQIEYLSAIEEGRYVIAQANATIDAEGTLIDELVSSRQAGETILVSPERVQYMDVATGQVVSVAASLIPFLEHDDANRALMGANMQRQAVPCLRPEKAFVGTGIERTVAVDSGTTVQALRGGKVDYVDAGRIVIRVNDEEAQAGEVGVDIYNLIKYTRSNQNTNINQRPIVKVGDVVAKGDVLADGASTDLGELALGQNMLVAFMPWNGYNFEDSILISEKVVSDDRYTSIHIEELSVVARDTKLGPEEITRDISNLAENQLARLDESGIVYIGAEVSAGDTLVGKVTPKGETQLTPEEKLLRAIFGEKASDVKDTSLRVPSGMVGTVIDVQVFTREGIQRDKRAQQIIDDELKRYRLDLNDQLRIVEGDAFERLERMLESKIADGGPNKLAKGSKITREYLASIDKYQWFDIRLASDEAANALVAMKDSIAEKRHQFDLAFEEKRTKLTQGDELPPGVQKMVKVYLAVKRRLQPGDKMAGRHGNKGVVSRIVPIEDMPYMADGTPADIVLNPLGVPSRMNVGQVLEVHLGWAAKGLGLRIGEMLKAKAQADELRGFLGKIYNESGKKEDLEGLTDGEVLELANNLKNGVPFATPVFDGAHESEIRRMLNLAYPDHIAAHLGMNETKNQVTLYDGRTGEAFERRVTVGYMHVLKLHHLVDDKMHARSTGPYSLVTQQPLGGKAQFGGQRFGEMEVWALEAYGASYVLQEMLTVKSDDVNGRTKVYENLVKGDHVIDAGMPESFNVLVKEIRSLGIDIDLERD</sequence>
<protein>
    <recommendedName>
        <fullName evidence="6 8">DNA-directed RNA polymerase subunit beta</fullName>
        <shortName evidence="6">RNAP subunit beta</shortName>
        <ecNumber evidence="6 8">2.7.7.6</ecNumber>
    </recommendedName>
    <alternativeName>
        <fullName evidence="6">RNA polymerase subunit beta</fullName>
    </alternativeName>
    <alternativeName>
        <fullName evidence="6">Transcriptase subunit beta</fullName>
    </alternativeName>
</protein>
<dbReference type="RefSeq" id="WP_189358987.1">
    <property type="nucleotide sequence ID" value="NZ_BMYU01000013.1"/>
</dbReference>
<comment type="caution">
    <text evidence="15">The sequence shown here is derived from an EMBL/GenBank/DDBJ whole genome shotgun (WGS) entry which is preliminary data.</text>
</comment>
<dbReference type="Pfam" id="PF04561">
    <property type="entry name" value="RNA_pol_Rpb2_2"/>
    <property type="match status" value="2"/>
</dbReference>
<dbReference type="Pfam" id="PF04563">
    <property type="entry name" value="RNA_pol_Rpb2_1"/>
    <property type="match status" value="1"/>
</dbReference>
<dbReference type="InterPro" id="IPR037034">
    <property type="entry name" value="RNA_pol_Rpb2_2_sf"/>
</dbReference>
<dbReference type="Pfam" id="PF04565">
    <property type="entry name" value="RNA_pol_Rpb2_3"/>
    <property type="match status" value="1"/>
</dbReference>
<dbReference type="Pfam" id="PF00562">
    <property type="entry name" value="RNA_pol_Rpb2_6"/>
    <property type="match status" value="1"/>
</dbReference>
<dbReference type="InterPro" id="IPR007641">
    <property type="entry name" value="RNA_pol_Rpb2_7"/>
</dbReference>
<proteinExistence type="inferred from homology"/>
<keyword evidence="16" id="KW-1185">Reference proteome</keyword>
<dbReference type="CDD" id="cd00653">
    <property type="entry name" value="RNA_pol_B_RPB2"/>
    <property type="match status" value="1"/>
</dbReference>
<gene>
    <name evidence="6 15" type="primary">rpoB</name>
    <name evidence="15" type="ORF">GCM10010946_35600</name>
</gene>
<feature type="domain" description="RNA polymerase Rpb2" evidence="11">
    <location>
        <begin position="352"/>
        <end position="460"/>
    </location>
</feature>
<feature type="domain" description="DNA-directed RNA polymerase subunit 2 hybrid-binding" evidence="9">
    <location>
        <begin position="726"/>
        <end position="1290"/>
    </location>
</feature>
<dbReference type="Gene3D" id="2.40.50.150">
    <property type="match status" value="1"/>
</dbReference>
<dbReference type="SUPFAM" id="SSF64484">
    <property type="entry name" value="beta and beta-prime subunits of DNA dependent RNA-polymerase"/>
    <property type="match status" value="1"/>
</dbReference>
<keyword evidence="2 6" id="KW-0808">Transferase</keyword>
<name>A0ABQ2Y3D4_9BURK</name>
<dbReference type="InterPro" id="IPR007642">
    <property type="entry name" value="RNA_pol_Rpb2_2"/>
</dbReference>
<comment type="similarity">
    <text evidence="6 7">Belongs to the RNA polymerase beta chain family.</text>
</comment>
<keyword evidence="1 6" id="KW-0240">DNA-directed RNA polymerase</keyword>
<keyword evidence="4 6" id="KW-0804">Transcription</keyword>
<dbReference type="Proteomes" id="UP000653343">
    <property type="component" value="Unassembled WGS sequence"/>
</dbReference>
<dbReference type="EMBL" id="BMYU01000013">
    <property type="protein sequence ID" value="GGX53810.1"/>
    <property type="molecule type" value="Genomic_DNA"/>
</dbReference>
<dbReference type="InterPro" id="IPR014724">
    <property type="entry name" value="RNA_pol_RPB2_OB-fold"/>
</dbReference>
<comment type="catalytic activity">
    <reaction evidence="5 6 8">
        <text>RNA(n) + a ribonucleoside 5'-triphosphate = RNA(n+1) + diphosphate</text>
        <dbReference type="Rhea" id="RHEA:21248"/>
        <dbReference type="Rhea" id="RHEA-COMP:14527"/>
        <dbReference type="Rhea" id="RHEA-COMP:17342"/>
        <dbReference type="ChEBI" id="CHEBI:33019"/>
        <dbReference type="ChEBI" id="CHEBI:61557"/>
        <dbReference type="ChEBI" id="CHEBI:140395"/>
        <dbReference type="EC" id="2.7.7.6"/>
    </reaction>
</comment>
<feature type="domain" description="RNA polymerase Rpb2" evidence="11">
    <location>
        <begin position="156"/>
        <end position="230"/>
    </location>
</feature>
<dbReference type="Gene3D" id="2.40.270.10">
    <property type="entry name" value="DNA-directed RNA polymerase, subunit 2, domain 6"/>
    <property type="match status" value="1"/>
</dbReference>
<feature type="domain" description="RNA polymerase Rpb2" evidence="10">
    <location>
        <begin position="1292"/>
        <end position="1366"/>
    </location>
</feature>
<dbReference type="GO" id="GO:0000428">
    <property type="term" value="C:DNA-directed RNA polymerase complex"/>
    <property type="evidence" value="ECO:0007669"/>
    <property type="project" value="UniProtKB-KW"/>
</dbReference>
<evidence type="ECO:0000256" key="1">
    <source>
        <dbReference type="ARBA" id="ARBA00022478"/>
    </source>
</evidence>
<dbReference type="InterPro" id="IPR007121">
    <property type="entry name" value="RNA_pol_bsu_CS"/>
</dbReference>
<organism evidence="15 16">
    <name type="scientific">Undibacterium squillarum</name>
    <dbReference type="NCBI Taxonomy" id="1131567"/>
    <lineage>
        <taxon>Bacteria</taxon>
        <taxon>Pseudomonadati</taxon>
        <taxon>Pseudomonadota</taxon>
        <taxon>Betaproteobacteria</taxon>
        <taxon>Burkholderiales</taxon>
        <taxon>Oxalobacteraceae</taxon>
        <taxon>Undibacterium</taxon>
    </lineage>
</organism>
<dbReference type="Gene3D" id="3.90.1800.10">
    <property type="entry name" value="RNA polymerase alpha subunit dimerisation domain"/>
    <property type="match status" value="1"/>
</dbReference>
<dbReference type="InterPro" id="IPR010243">
    <property type="entry name" value="RNA_pol_bsu_bac"/>
</dbReference>
<feature type="domain" description="RNA polymerase Rpb2" evidence="13">
    <location>
        <begin position="519"/>
        <end position="586"/>
    </location>
</feature>
<evidence type="ECO:0000259" key="12">
    <source>
        <dbReference type="Pfam" id="PF04563"/>
    </source>
</evidence>
<dbReference type="NCBIfam" id="TIGR02013">
    <property type="entry name" value="rpoB"/>
    <property type="match status" value="1"/>
</dbReference>
<evidence type="ECO:0000256" key="4">
    <source>
        <dbReference type="ARBA" id="ARBA00023163"/>
    </source>
</evidence>
<dbReference type="PROSITE" id="PS01166">
    <property type="entry name" value="RNA_POL_BETA"/>
    <property type="match status" value="1"/>
</dbReference>
<evidence type="ECO:0000259" key="14">
    <source>
        <dbReference type="Pfam" id="PF10385"/>
    </source>
</evidence>
<dbReference type="Gene3D" id="3.90.1100.10">
    <property type="match status" value="3"/>
</dbReference>
<keyword evidence="3 6" id="KW-0548">Nucleotidyltransferase</keyword>
<feature type="domain" description="RNA polymerase beta subunit protrusion" evidence="12">
    <location>
        <begin position="27"/>
        <end position="505"/>
    </location>
</feature>
<dbReference type="NCBIfam" id="NF001616">
    <property type="entry name" value="PRK00405.1"/>
    <property type="match status" value="1"/>
</dbReference>
<evidence type="ECO:0000256" key="3">
    <source>
        <dbReference type="ARBA" id="ARBA00022695"/>
    </source>
</evidence>
<evidence type="ECO:0000313" key="16">
    <source>
        <dbReference type="Proteomes" id="UP000653343"/>
    </source>
</evidence>
<dbReference type="Pfam" id="PF04560">
    <property type="entry name" value="RNA_pol_Rpb2_7"/>
    <property type="match status" value="1"/>
</dbReference>
<dbReference type="InterPro" id="IPR007120">
    <property type="entry name" value="DNA-dir_RNAP_su2_dom"/>
</dbReference>